<dbReference type="STRING" id="34508.A0A4U5LNC8"/>
<dbReference type="GO" id="GO:0004180">
    <property type="term" value="F:carboxypeptidase activity"/>
    <property type="evidence" value="ECO:0007669"/>
    <property type="project" value="UniProtKB-KW"/>
</dbReference>
<dbReference type="SUPFAM" id="SSF53187">
    <property type="entry name" value="Zn-dependent exopeptidases"/>
    <property type="match status" value="1"/>
</dbReference>
<evidence type="ECO:0000256" key="4">
    <source>
        <dbReference type="ARBA" id="ARBA00004613"/>
    </source>
</evidence>
<dbReference type="EMBL" id="AZBU02000016">
    <property type="protein sequence ID" value="TKR57378.1"/>
    <property type="molecule type" value="Genomic_DNA"/>
</dbReference>
<keyword evidence="11 22" id="KW-0732">Signal</keyword>
<evidence type="ECO:0000256" key="14">
    <source>
        <dbReference type="ARBA" id="ARBA00022833"/>
    </source>
</evidence>
<evidence type="ECO:0000256" key="15">
    <source>
        <dbReference type="ARBA" id="ARBA00023034"/>
    </source>
</evidence>
<keyword evidence="15" id="KW-0333">Golgi apparatus</keyword>
<dbReference type="Gene3D" id="3.50.30.30">
    <property type="match status" value="1"/>
</dbReference>
<evidence type="ECO:0000313" key="24">
    <source>
        <dbReference type="EMBL" id="TKR57378.1"/>
    </source>
</evidence>
<keyword evidence="10" id="KW-0479">Metal-binding</keyword>
<dbReference type="Pfam" id="PF04389">
    <property type="entry name" value="Peptidase_M28"/>
    <property type="match status" value="1"/>
</dbReference>
<dbReference type="GO" id="GO:0005764">
    <property type="term" value="C:lysosome"/>
    <property type="evidence" value="ECO:0007669"/>
    <property type="project" value="UniProtKB-SubCell"/>
</dbReference>
<dbReference type="InterPro" id="IPR007484">
    <property type="entry name" value="Peptidase_M28"/>
</dbReference>
<evidence type="ECO:0000256" key="9">
    <source>
        <dbReference type="ARBA" id="ARBA00022670"/>
    </source>
</evidence>
<comment type="subcellular location">
    <subcellularLocation>
        <location evidence="1">Endoplasmic reticulum</location>
    </subcellularLocation>
    <subcellularLocation>
        <location evidence="3">Golgi apparatus</location>
    </subcellularLocation>
    <subcellularLocation>
        <location evidence="2">Lysosome</location>
    </subcellularLocation>
    <subcellularLocation>
        <location evidence="4">Secreted</location>
    </subcellularLocation>
</comment>
<dbReference type="GO" id="GO:0005615">
    <property type="term" value="C:extracellular space"/>
    <property type="evidence" value="ECO:0007669"/>
    <property type="project" value="TreeGrafter"/>
</dbReference>
<evidence type="ECO:0000256" key="12">
    <source>
        <dbReference type="ARBA" id="ARBA00022801"/>
    </source>
</evidence>
<evidence type="ECO:0000256" key="18">
    <source>
        <dbReference type="ARBA" id="ARBA00023180"/>
    </source>
</evidence>
<evidence type="ECO:0000256" key="20">
    <source>
        <dbReference type="ARBA" id="ARBA00025833"/>
    </source>
</evidence>
<evidence type="ECO:0000256" key="16">
    <source>
        <dbReference type="ARBA" id="ARBA00023049"/>
    </source>
</evidence>
<reference evidence="24 25" key="1">
    <citation type="journal article" date="2015" name="Genome Biol.">
        <title>Comparative genomics of Steinernema reveals deeply conserved gene regulatory networks.</title>
        <authorList>
            <person name="Dillman A.R."/>
            <person name="Macchietto M."/>
            <person name="Porter C.F."/>
            <person name="Rogers A."/>
            <person name="Williams B."/>
            <person name="Antoshechkin I."/>
            <person name="Lee M.M."/>
            <person name="Goodwin Z."/>
            <person name="Lu X."/>
            <person name="Lewis E.E."/>
            <person name="Goodrich-Blair H."/>
            <person name="Stock S.P."/>
            <person name="Adams B.J."/>
            <person name="Sternberg P.W."/>
            <person name="Mortazavi A."/>
        </authorList>
    </citation>
    <scope>NUCLEOTIDE SEQUENCE [LARGE SCALE GENOMIC DNA]</scope>
    <source>
        <strain evidence="24 25">ALL</strain>
    </source>
</reference>
<evidence type="ECO:0000256" key="21">
    <source>
        <dbReference type="ARBA" id="ARBA00033328"/>
    </source>
</evidence>
<dbReference type="PANTHER" id="PTHR12053">
    <property type="entry name" value="PROTEASE FAMILY M28 PLASMA GLUTAMATE CARBOXYPEPTIDASE-RELATED"/>
    <property type="match status" value="1"/>
</dbReference>
<dbReference type="GO" id="GO:0046872">
    <property type="term" value="F:metal ion binding"/>
    <property type="evidence" value="ECO:0007669"/>
    <property type="project" value="UniProtKB-KW"/>
</dbReference>
<keyword evidence="12" id="KW-0378">Hydrolase</keyword>
<keyword evidence="18" id="KW-0325">Glycoprotein</keyword>
<evidence type="ECO:0000256" key="5">
    <source>
        <dbReference type="ARBA" id="ARBA00010918"/>
    </source>
</evidence>
<comment type="similarity">
    <text evidence="5">Belongs to the peptidase M28 family.</text>
</comment>
<evidence type="ECO:0000259" key="23">
    <source>
        <dbReference type="Pfam" id="PF04389"/>
    </source>
</evidence>
<keyword evidence="8" id="KW-0121">Carboxypeptidase</keyword>
<proteinExistence type="inferred from homology"/>
<reference evidence="24 25" key="2">
    <citation type="journal article" date="2019" name="G3 (Bethesda)">
        <title>Hybrid Assembly of the Genome of the Entomopathogenic Nematode Steinernema carpocapsae Identifies the X-Chromosome.</title>
        <authorList>
            <person name="Serra L."/>
            <person name="Macchietto M."/>
            <person name="Macias-Munoz A."/>
            <person name="McGill C.J."/>
            <person name="Rodriguez I.M."/>
            <person name="Rodriguez B."/>
            <person name="Murad R."/>
            <person name="Mortazavi A."/>
        </authorList>
    </citation>
    <scope>NUCLEOTIDE SEQUENCE [LARGE SCALE GENOMIC DNA]</scope>
    <source>
        <strain evidence="24 25">ALL</strain>
    </source>
</reference>
<keyword evidence="17" id="KW-0865">Zymogen</keyword>
<keyword evidence="19" id="KW-0458">Lysosome</keyword>
<dbReference type="Gene3D" id="3.40.630.10">
    <property type="entry name" value="Zn peptidases"/>
    <property type="match status" value="1"/>
</dbReference>
<gene>
    <name evidence="24" type="ORF">L596_030854</name>
</gene>
<dbReference type="OrthoDB" id="10013407at2759"/>
<comment type="subunit">
    <text evidence="20">Homodimer. The monomeric form is inactive while the homodimer is active.</text>
</comment>
<evidence type="ECO:0000256" key="3">
    <source>
        <dbReference type="ARBA" id="ARBA00004555"/>
    </source>
</evidence>
<protein>
    <recommendedName>
        <fullName evidence="6">Carboxypeptidase Q</fullName>
    </recommendedName>
    <alternativeName>
        <fullName evidence="21">Plasma glutamate carboxypeptidase</fullName>
    </alternativeName>
</protein>
<accession>A0A4U5LNC8</accession>
<keyword evidence="7" id="KW-0964">Secreted</keyword>
<evidence type="ECO:0000256" key="1">
    <source>
        <dbReference type="ARBA" id="ARBA00004240"/>
    </source>
</evidence>
<keyword evidence="25" id="KW-1185">Reference proteome</keyword>
<dbReference type="GO" id="GO:0005794">
    <property type="term" value="C:Golgi apparatus"/>
    <property type="evidence" value="ECO:0007669"/>
    <property type="project" value="UniProtKB-SubCell"/>
</dbReference>
<evidence type="ECO:0000256" key="13">
    <source>
        <dbReference type="ARBA" id="ARBA00022824"/>
    </source>
</evidence>
<evidence type="ECO:0000256" key="17">
    <source>
        <dbReference type="ARBA" id="ARBA00023145"/>
    </source>
</evidence>
<keyword evidence="13" id="KW-0256">Endoplasmic reticulum</keyword>
<organism evidence="24 25">
    <name type="scientific">Steinernema carpocapsae</name>
    <name type="common">Entomopathogenic nematode</name>
    <dbReference type="NCBI Taxonomy" id="34508"/>
    <lineage>
        <taxon>Eukaryota</taxon>
        <taxon>Metazoa</taxon>
        <taxon>Ecdysozoa</taxon>
        <taxon>Nematoda</taxon>
        <taxon>Chromadorea</taxon>
        <taxon>Rhabditida</taxon>
        <taxon>Tylenchina</taxon>
        <taxon>Panagrolaimomorpha</taxon>
        <taxon>Strongyloidoidea</taxon>
        <taxon>Steinernematidae</taxon>
        <taxon>Steinernema</taxon>
    </lineage>
</organism>
<dbReference type="GO" id="GO:0043171">
    <property type="term" value="P:peptide catabolic process"/>
    <property type="evidence" value="ECO:0007669"/>
    <property type="project" value="TreeGrafter"/>
</dbReference>
<evidence type="ECO:0000313" key="25">
    <source>
        <dbReference type="Proteomes" id="UP000298663"/>
    </source>
</evidence>
<name>A0A4U5LNC8_STECR</name>
<dbReference type="AlphaFoldDB" id="A0A4U5LNC8"/>
<dbReference type="InterPro" id="IPR039866">
    <property type="entry name" value="CPQ"/>
</dbReference>
<feature type="chain" id="PRO_5020212982" description="Carboxypeptidase Q" evidence="22">
    <location>
        <begin position="31"/>
        <end position="482"/>
    </location>
</feature>
<evidence type="ECO:0000256" key="8">
    <source>
        <dbReference type="ARBA" id="ARBA00022645"/>
    </source>
</evidence>
<dbReference type="GO" id="GO:0006508">
    <property type="term" value="P:proteolysis"/>
    <property type="evidence" value="ECO:0007669"/>
    <property type="project" value="UniProtKB-KW"/>
</dbReference>
<evidence type="ECO:0000256" key="19">
    <source>
        <dbReference type="ARBA" id="ARBA00023228"/>
    </source>
</evidence>
<evidence type="ECO:0000256" key="11">
    <source>
        <dbReference type="ARBA" id="ARBA00022729"/>
    </source>
</evidence>
<keyword evidence="9" id="KW-0645">Protease</keyword>
<sequence>MASKQFTLQLHGAMWSWAVLLSLFLQEGIASYGPVYNQFNETAQKLMQYVTHGKGKGVAFNWLAELVDEFGHRHVGSESLEKAIDWTVDRLKKDGFDNVHTQSVPNLPHWRRGDDRVMLIEPRLHRLNILTVDGSPPVDLTAEAIVVNSFEELKNHNITGKIVIFVEKWEGYGTTVRYRAASRNEALRGAAGVLLKSVTPFSISSPHTGSGGRGAVIPSACLTIEEAEMLQRMYKRGKKLEIRMQIKSREVGKCTSRNTIFDIKGSTYPDEIVLLSGHMDSWDVGQGAMDDGGGMAVAWNALNIIKEMAKKDPRFAPKRYVSAPVLKTKCLRTLRVVFWTAEEQGMLGSQAYFKETEKDSLKKFFFVSESDQGAFKPKNDKSAFHFMGTRAQMKVLDEIVQIINDHNIPLSLVQSNDQGDVQFWSDKGVPSVNYVSDQGKDYYFYFHHTNGDYMTVFKDGDLDYVTAIFAALAHVLGNIDHW</sequence>
<evidence type="ECO:0000256" key="22">
    <source>
        <dbReference type="SAM" id="SignalP"/>
    </source>
</evidence>
<keyword evidence="16" id="KW-0482">Metalloprotease</keyword>
<feature type="domain" description="Peptidase M28" evidence="23">
    <location>
        <begin position="258"/>
        <end position="471"/>
    </location>
</feature>
<dbReference type="PANTHER" id="PTHR12053:SF3">
    <property type="entry name" value="CARBOXYPEPTIDASE Q"/>
    <property type="match status" value="1"/>
</dbReference>
<evidence type="ECO:0000256" key="6">
    <source>
        <dbReference type="ARBA" id="ARBA00014116"/>
    </source>
</evidence>
<keyword evidence="14" id="KW-0862">Zinc</keyword>
<dbReference type="Proteomes" id="UP000298663">
    <property type="component" value="Unassembled WGS sequence"/>
</dbReference>
<feature type="signal peptide" evidence="22">
    <location>
        <begin position="1"/>
        <end position="30"/>
    </location>
</feature>
<evidence type="ECO:0000256" key="7">
    <source>
        <dbReference type="ARBA" id="ARBA00022525"/>
    </source>
</evidence>
<dbReference type="GO" id="GO:0070573">
    <property type="term" value="F:metallodipeptidase activity"/>
    <property type="evidence" value="ECO:0007669"/>
    <property type="project" value="InterPro"/>
</dbReference>
<dbReference type="GO" id="GO:0005783">
    <property type="term" value="C:endoplasmic reticulum"/>
    <property type="evidence" value="ECO:0007669"/>
    <property type="project" value="UniProtKB-SubCell"/>
</dbReference>
<evidence type="ECO:0000256" key="2">
    <source>
        <dbReference type="ARBA" id="ARBA00004371"/>
    </source>
</evidence>
<comment type="caution">
    <text evidence="24">The sequence shown here is derived from an EMBL/GenBank/DDBJ whole genome shotgun (WGS) entry which is preliminary data.</text>
</comment>
<evidence type="ECO:0000256" key="10">
    <source>
        <dbReference type="ARBA" id="ARBA00022723"/>
    </source>
</evidence>